<accession>C2KZX8</accession>
<protein>
    <recommendedName>
        <fullName evidence="3">HD domain-containing protein</fullName>
    </recommendedName>
</protein>
<comment type="caution">
    <text evidence="1">The sequence shown here is derived from an EMBL/GenBank/DDBJ whole genome shotgun (WGS) entry which is preliminary data.</text>
</comment>
<evidence type="ECO:0000313" key="1">
    <source>
        <dbReference type="EMBL" id="EEJ50720.1"/>
    </source>
</evidence>
<dbReference type="Gene3D" id="1.10.3210.50">
    <property type="match status" value="1"/>
</dbReference>
<evidence type="ECO:0008006" key="3">
    <source>
        <dbReference type="Google" id="ProtNLM"/>
    </source>
</evidence>
<evidence type="ECO:0000313" key="2">
    <source>
        <dbReference type="Proteomes" id="UP000004121"/>
    </source>
</evidence>
<dbReference type="InParanoid" id="C2KZX8"/>
<dbReference type="Proteomes" id="UP000004121">
    <property type="component" value="Unassembled WGS sequence"/>
</dbReference>
<dbReference type="HOGENOM" id="CLU_3244021_0_0_9"/>
<dbReference type="SUPFAM" id="SSF109604">
    <property type="entry name" value="HD-domain/PDEase-like"/>
    <property type="match status" value="1"/>
</dbReference>
<dbReference type="AlphaFoldDB" id="C2KZX8"/>
<dbReference type="EMBL" id="ACKX01000197">
    <property type="protein sequence ID" value="EEJ50720.1"/>
    <property type="molecule type" value="Genomic_DNA"/>
</dbReference>
<sequence length="43" mass="5199">IEHFYDKLLLISKELNTPSAKKMAEKRDKLMQDFLKEWGEEMN</sequence>
<keyword evidence="2" id="KW-1185">Reference proteome</keyword>
<proteinExistence type="predicted"/>
<name>C2KZX8_9FIRM</name>
<feature type="non-terminal residue" evidence="1">
    <location>
        <position position="1"/>
    </location>
</feature>
<reference evidence="1 2" key="1">
    <citation type="submission" date="2009-04" db="EMBL/GenBank/DDBJ databases">
        <authorList>
            <person name="Qin X."/>
            <person name="Bachman B."/>
            <person name="Battles P."/>
            <person name="Bell A."/>
            <person name="Bess C."/>
            <person name="Bickham C."/>
            <person name="Chaboub L."/>
            <person name="Chen D."/>
            <person name="Coyle M."/>
            <person name="Deiros D.R."/>
            <person name="Dinh H."/>
            <person name="Forbes L."/>
            <person name="Fowler G."/>
            <person name="Francisco L."/>
            <person name="Fu Q."/>
            <person name="Gubbala S."/>
            <person name="Hale W."/>
            <person name="Han Y."/>
            <person name="Hemphill L."/>
            <person name="Highlander S.K."/>
            <person name="Hirani K."/>
            <person name="Hogues M."/>
            <person name="Jackson L."/>
            <person name="Jakkamsetti A."/>
            <person name="Javaid M."/>
            <person name="Jiang H."/>
            <person name="Korchina V."/>
            <person name="Kovar C."/>
            <person name="Lara F."/>
            <person name="Lee S."/>
            <person name="Mata R."/>
            <person name="Mathew T."/>
            <person name="Moen C."/>
            <person name="Morales K."/>
            <person name="Munidasa M."/>
            <person name="Nazareth L."/>
            <person name="Ngo R."/>
            <person name="Nguyen L."/>
            <person name="Okwuonu G."/>
            <person name="Ongeri F."/>
            <person name="Patil S."/>
            <person name="Petrosino J."/>
            <person name="Pham C."/>
            <person name="Pham P."/>
            <person name="Pu L.-L."/>
            <person name="Puazo M."/>
            <person name="Raj R."/>
            <person name="Reid J."/>
            <person name="Rouhana J."/>
            <person name="Saada N."/>
            <person name="Shang Y."/>
            <person name="Simmons D."/>
            <person name="Thornton R."/>
            <person name="Warren J."/>
            <person name="Weissenberger G."/>
            <person name="Zhang J."/>
            <person name="Zhang L."/>
            <person name="Zhou C."/>
            <person name="Zhu D."/>
            <person name="Muzny D."/>
            <person name="Worley K."/>
            <person name="Gibbs R."/>
        </authorList>
    </citation>
    <scope>NUCLEOTIDE SEQUENCE [LARGE SCALE GENOMIC DNA]</scope>
    <source>
        <strain evidence="1 2">F0268</strain>
    </source>
</reference>
<organism evidence="1 2">
    <name type="scientific">Oribacterium sinus F0268</name>
    <dbReference type="NCBI Taxonomy" id="585501"/>
    <lineage>
        <taxon>Bacteria</taxon>
        <taxon>Bacillati</taxon>
        <taxon>Bacillota</taxon>
        <taxon>Clostridia</taxon>
        <taxon>Lachnospirales</taxon>
        <taxon>Lachnospiraceae</taxon>
        <taxon>Oribacterium</taxon>
    </lineage>
</organism>
<gene>
    <name evidence="1" type="ORF">HMPREF6123_2047</name>
</gene>